<dbReference type="RefSeq" id="WP_115467184.1">
    <property type="nucleotide sequence ID" value="NZ_QKRA01000002.1"/>
</dbReference>
<dbReference type="EMBL" id="QKRA01000002">
    <property type="protein sequence ID" value="RDL45150.1"/>
    <property type="molecule type" value="Genomic_DNA"/>
</dbReference>
<dbReference type="InterPro" id="IPR018490">
    <property type="entry name" value="cNMP-bd_dom_sf"/>
</dbReference>
<dbReference type="CDD" id="cd00038">
    <property type="entry name" value="CAP_ED"/>
    <property type="match status" value="1"/>
</dbReference>
<sequence length="189" mass="22007">MSIDKTPLPNSPLSDLSPSIQHAIFTHRQTFTAPKGHSLLDASEPWRHVYWLHSGVVRMYYLDTYGREHNKRFFLANDFFWPVTTGLRTQEAGFYIQALSDIHCDRWEYSAFRSAFAESTDWLIFSHLWLERLTDSKLARERDWLHLSAAERYQKLCDEAPNLIDQVPAHHIASYLGITPVSLSRIKNS</sequence>
<keyword evidence="3" id="KW-1185">Reference proteome</keyword>
<dbReference type="SUPFAM" id="SSF51206">
    <property type="entry name" value="cAMP-binding domain-like"/>
    <property type="match status" value="1"/>
</dbReference>
<feature type="domain" description="Cyclic nucleotide-binding" evidence="1">
    <location>
        <begin position="33"/>
        <end position="118"/>
    </location>
</feature>
<dbReference type="InterPro" id="IPR000595">
    <property type="entry name" value="cNMP-bd_dom"/>
</dbReference>
<reference evidence="2 3" key="1">
    <citation type="submission" date="2018-06" db="EMBL/GenBank/DDBJ databases">
        <title>Marinomonas sp. YLB-05 draft genome sequence.</title>
        <authorList>
            <person name="Yu L."/>
            <person name="Tang X."/>
        </authorList>
    </citation>
    <scope>NUCLEOTIDE SEQUENCE [LARGE SCALE GENOMIC DNA]</scope>
    <source>
        <strain evidence="2 3">YLB-05</strain>
    </source>
</reference>
<accession>A0A370UBH7</accession>
<dbReference type="Gene3D" id="2.60.120.10">
    <property type="entry name" value="Jelly Rolls"/>
    <property type="match status" value="1"/>
</dbReference>
<comment type="caution">
    <text evidence="2">The sequence shown here is derived from an EMBL/GenBank/DDBJ whole genome shotgun (WGS) entry which is preliminary data.</text>
</comment>
<evidence type="ECO:0000313" key="3">
    <source>
        <dbReference type="Proteomes" id="UP000254326"/>
    </source>
</evidence>
<dbReference type="InterPro" id="IPR014710">
    <property type="entry name" value="RmlC-like_jellyroll"/>
</dbReference>
<dbReference type="OrthoDB" id="9798104at2"/>
<dbReference type="AlphaFoldDB" id="A0A370UBH7"/>
<evidence type="ECO:0000313" key="2">
    <source>
        <dbReference type="EMBL" id="RDL45150.1"/>
    </source>
</evidence>
<dbReference type="Pfam" id="PF00027">
    <property type="entry name" value="cNMP_binding"/>
    <property type="match status" value="1"/>
</dbReference>
<gene>
    <name evidence="2" type="ORF">DN730_05930</name>
</gene>
<organism evidence="2 3">
    <name type="scientific">Marinomonas piezotolerans</name>
    <dbReference type="NCBI Taxonomy" id="2213058"/>
    <lineage>
        <taxon>Bacteria</taxon>
        <taxon>Pseudomonadati</taxon>
        <taxon>Pseudomonadota</taxon>
        <taxon>Gammaproteobacteria</taxon>
        <taxon>Oceanospirillales</taxon>
        <taxon>Oceanospirillaceae</taxon>
        <taxon>Marinomonas</taxon>
    </lineage>
</organism>
<protein>
    <submittedName>
        <fullName evidence="2">Crp/Fnr family transcriptional regulator</fullName>
    </submittedName>
</protein>
<dbReference type="Proteomes" id="UP000254326">
    <property type="component" value="Unassembled WGS sequence"/>
</dbReference>
<proteinExistence type="predicted"/>
<name>A0A370UBH7_9GAMM</name>
<evidence type="ECO:0000259" key="1">
    <source>
        <dbReference type="Pfam" id="PF00027"/>
    </source>
</evidence>